<dbReference type="EMBL" id="JAUIZM010000005">
    <property type="protein sequence ID" value="KAK1383506.1"/>
    <property type="molecule type" value="Genomic_DNA"/>
</dbReference>
<accession>A0AAD8MSA7</accession>
<dbReference type="PANTHER" id="PTHR32278">
    <property type="entry name" value="F-BOX DOMAIN-CONTAINING PROTEIN"/>
    <property type="match status" value="1"/>
</dbReference>
<name>A0AAD8MSA7_9APIA</name>
<sequence>MNLCGKISTSMLSPNTSYVAYLMVDFAQHKLSGIGDLPLEACVRINGGKNEKRTVYIPLMPAWSKFDAAFKRLTGPQYPRKRTDGWSEIELGEYFNKEGGNEKLCISLNLRLSEMKRSEYNTAIGGMGIRPKS</sequence>
<organism evidence="1 2">
    <name type="scientific">Heracleum sosnowskyi</name>
    <dbReference type="NCBI Taxonomy" id="360622"/>
    <lineage>
        <taxon>Eukaryota</taxon>
        <taxon>Viridiplantae</taxon>
        <taxon>Streptophyta</taxon>
        <taxon>Embryophyta</taxon>
        <taxon>Tracheophyta</taxon>
        <taxon>Spermatophyta</taxon>
        <taxon>Magnoliopsida</taxon>
        <taxon>eudicotyledons</taxon>
        <taxon>Gunneridae</taxon>
        <taxon>Pentapetalae</taxon>
        <taxon>asterids</taxon>
        <taxon>campanulids</taxon>
        <taxon>Apiales</taxon>
        <taxon>Apiaceae</taxon>
        <taxon>Apioideae</taxon>
        <taxon>apioid superclade</taxon>
        <taxon>Tordylieae</taxon>
        <taxon>Tordyliinae</taxon>
        <taxon>Heracleum</taxon>
    </lineage>
</organism>
<proteinExistence type="predicted"/>
<dbReference type="Pfam" id="PF14299">
    <property type="entry name" value="PP2"/>
    <property type="match status" value="1"/>
</dbReference>
<comment type="caution">
    <text evidence="1">The sequence shown here is derived from an EMBL/GenBank/DDBJ whole genome shotgun (WGS) entry which is preliminary data.</text>
</comment>
<dbReference type="AlphaFoldDB" id="A0AAD8MSA7"/>
<evidence type="ECO:0000313" key="1">
    <source>
        <dbReference type="EMBL" id="KAK1383506.1"/>
    </source>
</evidence>
<dbReference type="PANTHER" id="PTHR32278:SF111">
    <property type="entry name" value="F-BOX PROTEIN PP2-B12-RELATED"/>
    <property type="match status" value="1"/>
</dbReference>
<dbReference type="InterPro" id="IPR025886">
    <property type="entry name" value="PP2-like"/>
</dbReference>
<keyword evidence="2" id="KW-1185">Reference proteome</keyword>
<dbReference type="Proteomes" id="UP001237642">
    <property type="component" value="Unassembled WGS sequence"/>
</dbReference>
<protein>
    <submittedName>
        <fullName evidence="1">Uncharacterized protein</fullName>
    </submittedName>
</protein>
<evidence type="ECO:0000313" key="2">
    <source>
        <dbReference type="Proteomes" id="UP001237642"/>
    </source>
</evidence>
<reference evidence="1" key="1">
    <citation type="submission" date="2023-02" db="EMBL/GenBank/DDBJ databases">
        <title>Genome of toxic invasive species Heracleum sosnowskyi carries increased number of genes despite the absence of recent whole-genome duplications.</title>
        <authorList>
            <person name="Schelkunov M."/>
            <person name="Shtratnikova V."/>
            <person name="Makarenko M."/>
            <person name="Klepikova A."/>
            <person name="Omelchenko D."/>
            <person name="Novikova G."/>
            <person name="Obukhova E."/>
            <person name="Bogdanov V."/>
            <person name="Penin A."/>
            <person name="Logacheva M."/>
        </authorList>
    </citation>
    <scope>NUCLEOTIDE SEQUENCE</scope>
    <source>
        <strain evidence="1">Hsosn_3</strain>
        <tissue evidence="1">Leaf</tissue>
    </source>
</reference>
<reference evidence="1" key="2">
    <citation type="submission" date="2023-05" db="EMBL/GenBank/DDBJ databases">
        <authorList>
            <person name="Schelkunov M.I."/>
        </authorList>
    </citation>
    <scope>NUCLEOTIDE SEQUENCE</scope>
    <source>
        <strain evidence="1">Hsosn_3</strain>
        <tissue evidence="1">Leaf</tissue>
    </source>
</reference>
<gene>
    <name evidence="1" type="ORF">POM88_021241</name>
</gene>